<dbReference type="Gene3D" id="2.30.110.10">
    <property type="entry name" value="Electron Transport, Fmn-binding Protein, Chain A"/>
    <property type="match status" value="1"/>
</dbReference>
<protein>
    <submittedName>
        <fullName evidence="2">Flavin reductase family protein</fullName>
        <ecNumber evidence="2">1.5.1.-</ecNumber>
    </submittedName>
</protein>
<dbReference type="EMBL" id="CP135443">
    <property type="protein sequence ID" value="WRY34435.1"/>
    <property type="molecule type" value="Genomic_DNA"/>
</dbReference>
<evidence type="ECO:0000313" key="2">
    <source>
        <dbReference type="EMBL" id="WRY34435.1"/>
    </source>
</evidence>
<dbReference type="GO" id="GO:0016491">
    <property type="term" value="F:oxidoreductase activity"/>
    <property type="evidence" value="ECO:0007669"/>
    <property type="project" value="UniProtKB-KW"/>
</dbReference>
<keyword evidence="2" id="KW-0560">Oxidoreductase</keyword>
<sequence length="200" mass="21818">MFYRPAEGHDLPHDPFNAIIAPRPIGWISTRGTMGDNLAPYSFFTAAAYVPPQVVFSSQGAKPDRDGTKDSLAQIRETGVFCVNLVDPALVEGMNGSCADYPAGVDEFTACGVDKAECCEIDCPRVALAPAALECRLVQEIPLLGARNTLVHAEVIGIHLREDCLHEGLYRPPGWVSRLGYRGTYATVTDTWELLRPKLD</sequence>
<feature type="domain" description="Flavin reductase like" evidence="1">
    <location>
        <begin position="18"/>
        <end position="172"/>
    </location>
</feature>
<accession>A0ABZ1E183</accession>
<organism evidence="2 3">
    <name type="scientific">Thioclava litoralis</name>
    <dbReference type="NCBI Taxonomy" id="3076557"/>
    <lineage>
        <taxon>Bacteria</taxon>
        <taxon>Pseudomonadati</taxon>
        <taxon>Pseudomonadota</taxon>
        <taxon>Alphaproteobacteria</taxon>
        <taxon>Rhodobacterales</taxon>
        <taxon>Paracoccaceae</taxon>
        <taxon>Thioclava</taxon>
    </lineage>
</organism>
<dbReference type="InterPro" id="IPR002563">
    <property type="entry name" value="Flavin_Rdtase-like_dom"/>
</dbReference>
<evidence type="ECO:0000313" key="3">
    <source>
        <dbReference type="Proteomes" id="UP001623290"/>
    </source>
</evidence>
<dbReference type="RefSeq" id="WP_339108183.1">
    <property type="nucleotide sequence ID" value="NZ_CP135443.1"/>
</dbReference>
<dbReference type="SUPFAM" id="SSF50475">
    <property type="entry name" value="FMN-binding split barrel"/>
    <property type="match status" value="1"/>
</dbReference>
<keyword evidence="3" id="KW-1185">Reference proteome</keyword>
<dbReference type="InterPro" id="IPR012349">
    <property type="entry name" value="Split_barrel_FMN-bd"/>
</dbReference>
<dbReference type="Pfam" id="PF01613">
    <property type="entry name" value="Flavin_Reduct"/>
    <property type="match status" value="1"/>
</dbReference>
<proteinExistence type="predicted"/>
<dbReference type="SMART" id="SM00903">
    <property type="entry name" value="Flavin_Reduct"/>
    <property type="match status" value="1"/>
</dbReference>
<dbReference type="Proteomes" id="UP001623290">
    <property type="component" value="Chromosome"/>
</dbReference>
<reference evidence="2 3" key="1">
    <citation type="submission" date="2023-09" db="EMBL/GenBank/DDBJ databases">
        <title>Thioclava shenzhenensis sp. nov., a multidrug resistant bacteria-antagonizing species isolated from coastal seawater.</title>
        <authorList>
            <person name="Long M."/>
        </authorList>
    </citation>
    <scope>NUCLEOTIDE SEQUENCE [LARGE SCALE GENOMIC DNA]</scope>
    <source>
        <strain evidence="2 3">FTW29</strain>
    </source>
</reference>
<dbReference type="PANTHER" id="PTHR43812:SF2">
    <property type="entry name" value="FLAVIN REDUCTASE LIKE DOMAIN-CONTAINING PROTEIN"/>
    <property type="match status" value="1"/>
</dbReference>
<evidence type="ECO:0000259" key="1">
    <source>
        <dbReference type="SMART" id="SM00903"/>
    </source>
</evidence>
<dbReference type="PANTHER" id="PTHR43812">
    <property type="entry name" value="BLR2425 PROTEIN"/>
    <property type="match status" value="1"/>
</dbReference>
<dbReference type="EC" id="1.5.1.-" evidence="2"/>
<name>A0ABZ1E183_9RHOB</name>
<gene>
    <name evidence="2" type="ORF">RPE78_03860</name>
</gene>